<dbReference type="AlphaFoldDB" id="A0A0A2T8F4"/>
<name>A0A0A2T8F4_9BACI</name>
<dbReference type="PANTHER" id="PTHR31438:SF1">
    <property type="entry name" value="LYSINE N-ACYLTRANSFERASE C17G9.06C-RELATED"/>
    <property type="match status" value="1"/>
</dbReference>
<comment type="pathway">
    <text evidence="2">Siderophore biosynthesis.</text>
</comment>
<keyword evidence="7" id="KW-1185">Reference proteome</keyword>
<dbReference type="Pfam" id="PF13523">
    <property type="entry name" value="Acetyltransf_8"/>
    <property type="match status" value="1"/>
</dbReference>
<dbReference type="RefSeq" id="WP_084103093.1">
    <property type="nucleotide sequence ID" value="NZ_AVBF01000038.1"/>
</dbReference>
<dbReference type="SMART" id="SM01006">
    <property type="entry name" value="AlcB"/>
    <property type="match status" value="1"/>
</dbReference>
<evidence type="ECO:0000313" key="6">
    <source>
        <dbReference type="EMBL" id="KGP72097.1"/>
    </source>
</evidence>
<dbReference type="SUPFAM" id="SSF55729">
    <property type="entry name" value="Acyl-CoA N-acyltransferases (Nat)"/>
    <property type="match status" value="1"/>
</dbReference>
<dbReference type="Gene3D" id="3.40.630.30">
    <property type="match status" value="1"/>
</dbReference>
<dbReference type="InterPro" id="IPR019432">
    <property type="entry name" value="Acyltransferase_MbtK/IucB-like"/>
</dbReference>
<evidence type="ECO:0000313" key="7">
    <source>
        <dbReference type="Proteomes" id="UP000030147"/>
    </source>
</evidence>
<comment type="function">
    <text evidence="1">Acyltransferase required for the direct transfer of medium- to long-chain fatty acyl moieties from a carrier protein (MbtL) on to the epsilon-amino group of lysine residue in the mycobactin core.</text>
</comment>
<evidence type="ECO:0000256" key="4">
    <source>
        <dbReference type="ARBA" id="ARBA00031122"/>
    </source>
</evidence>
<accession>A0A0A2T8F4</accession>
<proteinExistence type="predicted"/>
<evidence type="ECO:0000259" key="5">
    <source>
        <dbReference type="SMART" id="SM01006"/>
    </source>
</evidence>
<sequence length="222" mass="26305">MTENQRHHECRIYDSDIQQTISFRPAEYDKDLDTLFDWMHQKHIYPFWKLNLPYEDFKQFVKDSVHAQRKRVFIGFMDGKPVCYLITYSVPHDSIHSYYSYQEGDIGMHLLVGPRDYLTKHHGFSLVRAMSYYIFEKFGAERIVGEPDYRNRIVIPILKRMGARDFGILELPTKRANLMIGKREEVYTILENSPIQATWSLPSSPEQEWERLCGEKVSVNDT</sequence>
<gene>
    <name evidence="6" type="ORF">N782_14195</name>
</gene>
<organism evidence="6 7">
    <name type="scientific">Pontibacillus yanchengensis Y32</name>
    <dbReference type="NCBI Taxonomy" id="1385514"/>
    <lineage>
        <taxon>Bacteria</taxon>
        <taxon>Bacillati</taxon>
        <taxon>Bacillota</taxon>
        <taxon>Bacilli</taxon>
        <taxon>Bacillales</taxon>
        <taxon>Bacillaceae</taxon>
        <taxon>Pontibacillus</taxon>
    </lineage>
</organism>
<dbReference type="InterPro" id="IPR016181">
    <property type="entry name" value="Acyl_CoA_acyltransferase"/>
</dbReference>
<dbReference type="eggNOG" id="COG1670">
    <property type="taxonomic scope" value="Bacteria"/>
</dbReference>
<protein>
    <recommendedName>
        <fullName evidence="3">Lysine N-acyltransferase MbtK</fullName>
    </recommendedName>
    <alternativeName>
        <fullName evidence="4">Mycobactin synthase protein K</fullName>
    </alternativeName>
</protein>
<evidence type="ECO:0000256" key="3">
    <source>
        <dbReference type="ARBA" id="ARBA00020586"/>
    </source>
</evidence>
<dbReference type="GO" id="GO:0019290">
    <property type="term" value="P:siderophore biosynthetic process"/>
    <property type="evidence" value="ECO:0007669"/>
    <property type="project" value="InterPro"/>
</dbReference>
<dbReference type="OrthoDB" id="2989563at2"/>
<comment type="caution">
    <text evidence="6">The sequence shown here is derived from an EMBL/GenBank/DDBJ whole genome shotgun (WGS) entry which is preliminary data.</text>
</comment>
<dbReference type="STRING" id="1385514.N782_14195"/>
<dbReference type="GO" id="GO:0016410">
    <property type="term" value="F:N-acyltransferase activity"/>
    <property type="evidence" value="ECO:0007669"/>
    <property type="project" value="TreeGrafter"/>
</dbReference>
<feature type="domain" description="Acyltransferase MbtK/IucB-like conserved" evidence="5">
    <location>
        <begin position="24"/>
        <end position="68"/>
    </location>
</feature>
<evidence type="ECO:0000256" key="1">
    <source>
        <dbReference type="ARBA" id="ARBA00003818"/>
    </source>
</evidence>
<dbReference type="EMBL" id="AVBF01000038">
    <property type="protein sequence ID" value="KGP72097.1"/>
    <property type="molecule type" value="Genomic_DNA"/>
</dbReference>
<dbReference type="Proteomes" id="UP000030147">
    <property type="component" value="Unassembled WGS sequence"/>
</dbReference>
<reference evidence="6 7" key="1">
    <citation type="journal article" date="2015" name="Stand. Genomic Sci.">
        <title>High quality draft genome sequence of the moderately halophilic bacterium Pontibacillus yanchengensis Y32(T) and comparison among Pontibacillus genomes.</title>
        <authorList>
            <person name="Huang J."/>
            <person name="Qiao Z.X."/>
            <person name="Tang J.W."/>
            <person name="Wang G."/>
        </authorList>
    </citation>
    <scope>NUCLEOTIDE SEQUENCE [LARGE SCALE GENOMIC DNA]</scope>
    <source>
        <strain evidence="6 7">Y32</strain>
    </source>
</reference>
<dbReference type="PANTHER" id="PTHR31438">
    <property type="entry name" value="LYSINE N-ACYLTRANSFERASE C17G9.06C-RELATED"/>
    <property type="match status" value="1"/>
</dbReference>
<evidence type="ECO:0000256" key="2">
    <source>
        <dbReference type="ARBA" id="ARBA00004924"/>
    </source>
</evidence>